<dbReference type="EMBL" id="BEYU01000026">
    <property type="protein sequence ID" value="GBG26926.1"/>
    <property type="molecule type" value="Genomic_DNA"/>
</dbReference>
<dbReference type="OrthoDB" id="446302at2759"/>
<accession>A0A2R5G790</accession>
<name>A0A2R5G790_9STRA</name>
<comment type="caution">
    <text evidence="1">The sequence shown here is derived from an EMBL/GenBank/DDBJ whole genome shotgun (WGS) entry which is preliminary data.</text>
</comment>
<reference evidence="1 2" key="1">
    <citation type="submission" date="2017-12" db="EMBL/GenBank/DDBJ databases">
        <title>Sequencing, de novo assembly and annotation of complete genome of a new Thraustochytrid species, strain FCC1311.</title>
        <authorList>
            <person name="Sedici K."/>
            <person name="Godart F."/>
            <person name="Aiese Cigliano R."/>
            <person name="Sanseverino W."/>
            <person name="Barakat M."/>
            <person name="Ortet P."/>
            <person name="Marechal E."/>
            <person name="Cagnac O."/>
            <person name="Amato A."/>
        </authorList>
    </citation>
    <scope>NUCLEOTIDE SEQUENCE [LARGE SCALE GENOMIC DNA]</scope>
</reference>
<gene>
    <name evidence="1" type="ORF">FCC1311_031492</name>
</gene>
<proteinExistence type="predicted"/>
<keyword evidence="2" id="KW-1185">Reference proteome</keyword>
<evidence type="ECO:0000313" key="2">
    <source>
        <dbReference type="Proteomes" id="UP000241890"/>
    </source>
</evidence>
<evidence type="ECO:0000313" key="1">
    <source>
        <dbReference type="EMBL" id="GBG26926.1"/>
    </source>
</evidence>
<sequence length="95" mass="10508">MRGLGPVPVMLRSVSYSRELPAYCDCKSGLKRPALESHVHGVPKHSLSDLSAAQLAKIDRLTEGDKELYAATVDEFMLRLREVEAKTGKQILCPK</sequence>
<dbReference type="AlphaFoldDB" id="A0A2R5G790"/>
<dbReference type="InParanoid" id="A0A2R5G790"/>
<organism evidence="1 2">
    <name type="scientific">Hondaea fermentalgiana</name>
    <dbReference type="NCBI Taxonomy" id="2315210"/>
    <lineage>
        <taxon>Eukaryota</taxon>
        <taxon>Sar</taxon>
        <taxon>Stramenopiles</taxon>
        <taxon>Bigyra</taxon>
        <taxon>Labyrinthulomycetes</taxon>
        <taxon>Thraustochytrida</taxon>
        <taxon>Thraustochytriidae</taxon>
        <taxon>Hondaea</taxon>
    </lineage>
</organism>
<dbReference type="Proteomes" id="UP000241890">
    <property type="component" value="Unassembled WGS sequence"/>
</dbReference>
<protein>
    <submittedName>
        <fullName evidence="1">Uncharacterized protein</fullName>
    </submittedName>
</protein>